<dbReference type="Pfam" id="PF00355">
    <property type="entry name" value="Rieske"/>
    <property type="match status" value="1"/>
</dbReference>
<dbReference type="Proteomes" id="UP001604043">
    <property type="component" value="Unassembled WGS sequence"/>
</dbReference>
<evidence type="ECO:0000313" key="10">
    <source>
        <dbReference type="Proteomes" id="UP001604043"/>
    </source>
</evidence>
<dbReference type="CDD" id="cd00680">
    <property type="entry name" value="RHO_alpha_C"/>
    <property type="match status" value="1"/>
</dbReference>
<sequence>MFRDSPASAPTPQEPARPAPAAGQPAEWVRAATDPAAFTAEQQALGRVWTFLCLDGEVAQDGQWFRTDLGGRSVFIQRFGDRLRGFENVCAHRFHPIRRERSGKGAMVCAFHHWRYNAEGQALGIPVCDEAYGCLPKQLNAHLKPIEVEAFAGLVFGRFPDPEGESLADFLGDAAPMLAALCPPGRTFTRFGGEVPANWKFLTHVTLDDYHIVAVHPSTFGANGYLKAKEVTYARFGRHSAYTTEPGDDPLGGVLADCRAGTYRARDYLIVNLFPTFGASQFHVIDLLGRSYYAVMVLRYAPLAHDRSRLEGWLIEGPIAPPRPGLLGVFDRFAQKVISRIVPFYARRVLAEDNAVCEGQQEVARQITEDQRLSPAFEKRIGWFEETYAAEMSAAREPAAPKPAAPKPFAPQPFAPQPPM</sequence>
<dbReference type="InterPro" id="IPR036922">
    <property type="entry name" value="Rieske_2Fe-2S_sf"/>
</dbReference>
<gene>
    <name evidence="9" type="ORF">V5F30_15195</name>
</gene>
<dbReference type="Pfam" id="PF00848">
    <property type="entry name" value="Ring_hydroxyl_A"/>
    <property type="match status" value="1"/>
</dbReference>
<evidence type="ECO:0000259" key="8">
    <source>
        <dbReference type="PROSITE" id="PS51296"/>
    </source>
</evidence>
<organism evidence="9 10">
    <name type="scientific">Xanthobacter aminoxidans</name>
    <dbReference type="NCBI Taxonomy" id="186280"/>
    <lineage>
        <taxon>Bacteria</taxon>
        <taxon>Pseudomonadati</taxon>
        <taxon>Pseudomonadota</taxon>
        <taxon>Alphaproteobacteria</taxon>
        <taxon>Hyphomicrobiales</taxon>
        <taxon>Xanthobacteraceae</taxon>
        <taxon>Xanthobacter</taxon>
    </lineage>
</organism>
<keyword evidence="2" id="KW-0001">2Fe-2S</keyword>
<comment type="caution">
    <text evidence="9">The sequence shown here is derived from an EMBL/GenBank/DDBJ whole genome shotgun (WGS) entry which is preliminary data.</text>
</comment>
<dbReference type="SUPFAM" id="SSF50022">
    <property type="entry name" value="ISP domain"/>
    <property type="match status" value="1"/>
</dbReference>
<evidence type="ECO:0000256" key="3">
    <source>
        <dbReference type="ARBA" id="ARBA00022723"/>
    </source>
</evidence>
<dbReference type="EMBL" id="JBAFUR010000003">
    <property type="protein sequence ID" value="MFG1253554.1"/>
    <property type="molecule type" value="Genomic_DNA"/>
</dbReference>
<keyword evidence="5" id="KW-0408">Iron</keyword>
<dbReference type="Gene3D" id="2.102.10.10">
    <property type="entry name" value="Rieske [2Fe-2S] iron-sulphur domain"/>
    <property type="match status" value="1"/>
</dbReference>
<accession>A0ABW6ZIC3</accession>
<dbReference type="CDD" id="cd03469">
    <property type="entry name" value="Rieske_RO_Alpha_N"/>
    <property type="match status" value="1"/>
</dbReference>
<keyword evidence="10" id="KW-1185">Reference proteome</keyword>
<dbReference type="RefSeq" id="WP_394009618.1">
    <property type="nucleotide sequence ID" value="NZ_JBAFUR010000003.1"/>
</dbReference>
<evidence type="ECO:0000256" key="6">
    <source>
        <dbReference type="ARBA" id="ARBA00023014"/>
    </source>
</evidence>
<proteinExistence type="predicted"/>
<keyword evidence="4" id="KW-0560">Oxidoreductase</keyword>
<evidence type="ECO:0000256" key="5">
    <source>
        <dbReference type="ARBA" id="ARBA00023004"/>
    </source>
</evidence>
<feature type="domain" description="Rieske" evidence="8">
    <location>
        <begin position="49"/>
        <end position="157"/>
    </location>
</feature>
<dbReference type="Gene3D" id="3.90.380.10">
    <property type="entry name" value="Naphthalene 1,2-dioxygenase Alpha Subunit, Chain A, domain 1"/>
    <property type="match status" value="1"/>
</dbReference>
<dbReference type="InterPro" id="IPR015879">
    <property type="entry name" value="Ring_hydroxy_dOase_asu_C_dom"/>
</dbReference>
<feature type="compositionally biased region" description="Pro residues" evidence="7">
    <location>
        <begin position="400"/>
        <end position="420"/>
    </location>
</feature>
<evidence type="ECO:0000256" key="2">
    <source>
        <dbReference type="ARBA" id="ARBA00022714"/>
    </source>
</evidence>
<dbReference type="SUPFAM" id="SSF55961">
    <property type="entry name" value="Bet v1-like"/>
    <property type="match status" value="1"/>
</dbReference>
<evidence type="ECO:0000256" key="1">
    <source>
        <dbReference type="ARBA" id="ARBA00001962"/>
    </source>
</evidence>
<dbReference type="PANTHER" id="PTHR43756">
    <property type="entry name" value="CHOLINE MONOOXYGENASE, CHLOROPLASTIC"/>
    <property type="match status" value="1"/>
</dbReference>
<dbReference type="InterPro" id="IPR001663">
    <property type="entry name" value="Rng_hydr_dOase-A"/>
</dbReference>
<dbReference type="PROSITE" id="PS51296">
    <property type="entry name" value="RIESKE"/>
    <property type="match status" value="1"/>
</dbReference>
<evidence type="ECO:0000256" key="4">
    <source>
        <dbReference type="ARBA" id="ARBA00023002"/>
    </source>
</evidence>
<comment type="cofactor">
    <cofactor evidence="1">
        <name>Fe cation</name>
        <dbReference type="ChEBI" id="CHEBI:24875"/>
    </cofactor>
</comment>
<name>A0ABW6ZIC3_9HYPH</name>
<feature type="region of interest" description="Disordered" evidence="7">
    <location>
        <begin position="394"/>
        <end position="420"/>
    </location>
</feature>
<keyword evidence="3" id="KW-0479">Metal-binding</keyword>
<dbReference type="PANTHER" id="PTHR43756:SF5">
    <property type="entry name" value="CHOLINE MONOOXYGENASE, CHLOROPLASTIC"/>
    <property type="match status" value="1"/>
</dbReference>
<keyword evidence="6" id="KW-0411">Iron-sulfur</keyword>
<reference evidence="9 10" key="1">
    <citation type="submission" date="2024-02" db="EMBL/GenBank/DDBJ databases">
        <title>Expansion and revision of Xanthobacter and proposal of Roseixanthobacter gen. nov.</title>
        <authorList>
            <person name="Soltysiak M.P.M."/>
            <person name="Jalihal A."/>
            <person name="Ory A."/>
            <person name="Chrisophersen C."/>
            <person name="Lee A.D."/>
            <person name="Boulton J."/>
            <person name="Springer M."/>
        </authorList>
    </citation>
    <scope>NUCLEOTIDE SEQUENCE [LARGE SCALE GENOMIC DNA]</scope>
    <source>
        <strain evidence="9 10">CB5</strain>
    </source>
</reference>
<protein>
    <submittedName>
        <fullName evidence="9">SRPBCC family protein</fullName>
    </submittedName>
</protein>
<evidence type="ECO:0000256" key="7">
    <source>
        <dbReference type="SAM" id="MobiDB-lite"/>
    </source>
</evidence>
<dbReference type="InterPro" id="IPR017941">
    <property type="entry name" value="Rieske_2Fe-2S"/>
</dbReference>
<evidence type="ECO:0000313" key="9">
    <source>
        <dbReference type="EMBL" id="MFG1253554.1"/>
    </source>
</evidence>
<feature type="region of interest" description="Disordered" evidence="7">
    <location>
        <begin position="1"/>
        <end position="27"/>
    </location>
</feature>